<dbReference type="EMBL" id="BAHD01000054">
    <property type="protein sequence ID" value="GAB97030.1"/>
    <property type="molecule type" value="Genomic_DNA"/>
</dbReference>
<sequence>MCRNIRQLHNFEPPATPVEIEAAATQFVRKVGGGPPSKANEAAYARAIDEVSASVARLLEELVTSAPPKDRQIEADKARARAAQRYGRTA</sequence>
<accession>K6WCN0</accession>
<feature type="compositionally biased region" description="Basic and acidic residues" evidence="1">
    <location>
        <begin position="70"/>
        <end position="79"/>
    </location>
</feature>
<dbReference type="STRING" id="1184609.KILIM_054_00410"/>
<evidence type="ECO:0008006" key="4">
    <source>
        <dbReference type="Google" id="ProtNLM"/>
    </source>
</evidence>
<organism evidence="2 3">
    <name type="scientific">Kineosphaera limosa NBRC 100340</name>
    <dbReference type="NCBI Taxonomy" id="1184609"/>
    <lineage>
        <taxon>Bacteria</taxon>
        <taxon>Bacillati</taxon>
        <taxon>Actinomycetota</taxon>
        <taxon>Actinomycetes</taxon>
        <taxon>Micrococcales</taxon>
        <taxon>Dermatophilaceae</taxon>
        <taxon>Kineosphaera</taxon>
    </lineage>
</organism>
<dbReference type="InterPro" id="IPR018735">
    <property type="entry name" value="DUF2277"/>
</dbReference>
<name>K6WCN0_9MICO</name>
<reference evidence="2 3" key="1">
    <citation type="submission" date="2012-08" db="EMBL/GenBank/DDBJ databases">
        <title>Whole genome shotgun sequence of Kineosphaera limosa NBRC 100340.</title>
        <authorList>
            <person name="Yoshida I."/>
            <person name="Isaki S."/>
            <person name="Hosoyama A."/>
            <person name="Tsuchikane K."/>
            <person name="Katsumata H."/>
            <person name="Ando Y."/>
            <person name="Ohji S."/>
            <person name="Hamada M."/>
            <person name="Tamura T."/>
            <person name="Yamazoe A."/>
            <person name="Yamazaki S."/>
            <person name="Fujita N."/>
        </authorList>
    </citation>
    <scope>NUCLEOTIDE SEQUENCE [LARGE SCALE GENOMIC DNA]</scope>
    <source>
        <strain evidence="2 3">NBRC 100340</strain>
    </source>
</reference>
<dbReference type="AlphaFoldDB" id="K6WCN0"/>
<evidence type="ECO:0000313" key="2">
    <source>
        <dbReference type="EMBL" id="GAB97030.1"/>
    </source>
</evidence>
<dbReference type="Pfam" id="PF10041">
    <property type="entry name" value="DUF2277"/>
    <property type="match status" value="1"/>
</dbReference>
<gene>
    <name evidence="2" type="ORF">KILIM_054_00410</name>
</gene>
<evidence type="ECO:0000256" key="1">
    <source>
        <dbReference type="SAM" id="MobiDB-lite"/>
    </source>
</evidence>
<dbReference type="Proteomes" id="UP000008366">
    <property type="component" value="Unassembled WGS sequence"/>
</dbReference>
<protein>
    <recommendedName>
        <fullName evidence="4">DUF2277 domain-containing protein</fullName>
    </recommendedName>
</protein>
<dbReference type="eggNOG" id="COG5552">
    <property type="taxonomic scope" value="Bacteria"/>
</dbReference>
<proteinExistence type="predicted"/>
<evidence type="ECO:0000313" key="3">
    <source>
        <dbReference type="Proteomes" id="UP000008366"/>
    </source>
</evidence>
<feature type="region of interest" description="Disordered" evidence="1">
    <location>
        <begin position="70"/>
        <end position="90"/>
    </location>
</feature>
<dbReference type="OrthoDB" id="2720376at2"/>
<keyword evidence="3" id="KW-1185">Reference proteome</keyword>
<dbReference type="RefSeq" id="WP_006593562.1">
    <property type="nucleotide sequence ID" value="NZ_BAHD01000054.1"/>
</dbReference>
<comment type="caution">
    <text evidence="2">The sequence shown here is derived from an EMBL/GenBank/DDBJ whole genome shotgun (WGS) entry which is preliminary data.</text>
</comment>